<evidence type="ECO:0000313" key="2">
    <source>
        <dbReference type="Proteomes" id="UP000246569"/>
    </source>
</evidence>
<dbReference type="CDD" id="cd20169">
    <property type="entry name" value="Peptidase_M90_mtfA"/>
    <property type="match status" value="1"/>
</dbReference>
<dbReference type="InterPro" id="IPR010384">
    <property type="entry name" value="MtfA_fam"/>
</dbReference>
<comment type="caution">
    <text evidence="1">The sequence shown here is derived from an EMBL/GenBank/DDBJ whole genome shotgun (WGS) entry which is preliminary data.</text>
</comment>
<dbReference type="Gene3D" id="3.40.390.10">
    <property type="entry name" value="Collagenase (Catalytic Domain)"/>
    <property type="match status" value="1"/>
</dbReference>
<protein>
    <recommendedName>
        <fullName evidence="3">Zinc-dependent peptidase</fullName>
    </recommendedName>
</protein>
<dbReference type="SUPFAM" id="SSF55486">
    <property type="entry name" value="Metalloproteases ('zincins'), catalytic domain"/>
    <property type="match status" value="1"/>
</dbReference>
<dbReference type="GO" id="GO:0008237">
    <property type="term" value="F:metallopeptidase activity"/>
    <property type="evidence" value="ECO:0007669"/>
    <property type="project" value="InterPro"/>
</dbReference>
<organism evidence="1 2">
    <name type="scientific">Plasticicumulans acidivorans</name>
    <dbReference type="NCBI Taxonomy" id="886464"/>
    <lineage>
        <taxon>Bacteria</taxon>
        <taxon>Pseudomonadati</taxon>
        <taxon>Pseudomonadota</taxon>
        <taxon>Gammaproteobacteria</taxon>
        <taxon>Candidatus Competibacteraceae</taxon>
        <taxon>Plasticicumulans</taxon>
    </lineage>
</organism>
<keyword evidence="2" id="KW-1185">Reference proteome</keyword>
<gene>
    <name evidence="1" type="ORF">C7443_11298</name>
</gene>
<dbReference type="PANTHER" id="PTHR30164">
    <property type="entry name" value="MTFA PEPTIDASE"/>
    <property type="match status" value="1"/>
</dbReference>
<evidence type="ECO:0000313" key="1">
    <source>
        <dbReference type="EMBL" id="PWV59099.1"/>
    </source>
</evidence>
<sequence>MGWWRDWRRRRRLARLSCPPAEWAAALAGQPVLAGLSAAQNARLRDLALLFLHEKAIEPVGGLQLDAPARLRLAAVACLPILELGLDWYDGWSAVVVYPGSFMAQQEFTDEAGVVHHVRRPLAGEAWERGPLILSWDDVLDSDALDGFHVVLHEFAHKLDMLNGEANGLPPLHRGMSVRAWAQAFGAAYEDLCDRVDAGEDTPLDPYASDSPEEFFAVASEAFFELPAMLVAEYPQVYAQLAQFYRQEPRRRLGGL</sequence>
<dbReference type="EMBL" id="QGTJ01000012">
    <property type="protein sequence ID" value="PWV59099.1"/>
    <property type="molecule type" value="Genomic_DNA"/>
</dbReference>
<dbReference type="Pfam" id="PF06167">
    <property type="entry name" value="Peptidase_M90"/>
    <property type="match status" value="1"/>
</dbReference>
<dbReference type="RefSeq" id="WP_110019927.1">
    <property type="nucleotide sequence ID" value="NZ_QGTJ01000012.1"/>
</dbReference>
<dbReference type="InterPro" id="IPR042252">
    <property type="entry name" value="MtfA_N"/>
</dbReference>
<accession>A0A317MWF6</accession>
<proteinExistence type="predicted"/>
<dbReference type="PANTHER" id="PTHR30164:SF2">
    <property type="entry name" value="PROTEIN MTFA"/>
    <property type="match status" value="1"/>
</dbReference>
<evidence type="ECO:0008006" key="3">
    <source>
        <dbReference type="Google" id="ProtNLM"/>
    </source>
</evidence>
<dbReference type="Proteomes" id="UP000246569">
    <property type="component" value="Unassembled WGS sequence"/>
</dbReference>
<dbReference type="OrthoDB" id="9786424at2"/>
<dbReference type="Gene3D" id="1.10.472.150">
    <property type="entry name" value="Glucose-regulated metallo-peptidase M90, N-terminal domain"/>
    <property type="match status" value="1"/>
</dbReference>
<dbReference type="GO" id="GO:0005829">
    <property type="term" value="C:cytosol"/>
    <property type="evidence" value="ECO:0007669"/>
    <property type="project" value="TreeGrafter"/>
</dbReference>
<reference evidence="1 2" key="1">
    <citation type="submission" date="2018-05" db="EMBL/GenBank/DDBJ databases">
        <title>Genomic Encyclopedia of Type Strains, Phase IV (KMG-IV): sequencing the most valuable type-strain genomes for metagenomic binning, comparative biology and taxonomic classification.</title>
        <authorList>
            <person name="Goeker M."/>
        </authorList>
    </citation>
    <scope>NUCLEOTIDE SEQUENCE [LARGE SCALE GENOMIC DNA]</scope>
    <source>
        <strain evidence="1 2">DSM 23606</strain>
    </source>
</reference>
<dbReference type="GO" id="GO:0004177">
    <property type="term" value="F:aminopeptidase activity"/>
    <property type="evidence" value="ECO:0007669"/>
    <property type="project" value="TreeGrafter"/>
</dbReference>
<dbReference type="InterPro" id="IPR024079">
    <property type="entry name" value="MetalloPept_cat_dom_sf"/>
</dbReference>
<dbReference type="AlphaFoldDB" id="A0A317MWF6"/>
<name>A0A317MWF6_9GAMM</name>